<feature type="transmembrane region" description="Helical" evidence="6">
    <location>
        <begin position="125"/>
        <end position="144"/>
    </location>
</feature>
<feature type="domain" description="EamA" evidence="7">
    <location>
        <begin position="153"/>
        <end position="288"/>
    </location>
</feature>
<feature type="transmembrane region" description="Helical" evidence="6">
    <location>
        <begin position="184"/>
        <end position="204"/>
    </location>
</feature>
<feature type="transmembrane region" description="Helical" evidence="6">
    <location>
        <begin position="70"/>
        <end position="92"/>
    </location>
</feature>
<keyword evidence="5 6" id="KW-0472">Membrane</keyword>
<organism evidence="8 9">
    <name type="scientific">Candidatus Kerfeldbacteria bacterium CG08_land_8_20_14_0_20_42_7</name>
    <dbReference type="NCBI Taxonomy" id="2014245"/>
    <lineage>
        <taxon>Bacteria</taxon>
        <taxon>Candidatus Kerfeldiibacteriota</taxon>
    </lineage>
</organism>
<feature type="transmembrane region" description="Helical" evidence="6">
    <location>
        <begin position="36"/>
        <end position="58"/>
    </location>
</feature>
<evidence type="ECO:0000256" key="4">
    <source>
        <dbReference type="ARBA" id="ARBA00022989"/>
    </source>
</evidence>
<evidence type="ECO:0000259" key="7">
    <source>
        <dbReference type="Pfam" id="PF00892"/>
    </source>
</evidence>
<comment type="caution">
    <text evidence="8">The sequence shown here is derived from an EMBL/GenBank/DDBJ whole genome shotgun (WGS) entry which is preliminary data.</text>
</comment>
<keyword evidence="3 6" id="KW-0812">Transmembrane</keyword>
<dbReference type="InterPro" id="IPR037185">
    <property type="entry name" value="EmrE-like"/>
</dbReference>
<feature type="transmembrane region" description="Helical" evidence="6">
    <location>
        <begin position="98"/>
        <end position="118"/>
    </location>
</feature>
<dbReference type="AlphaFoldDB" id="A0A2H0YU40"/>
<protein>
    <recommendedName>
        <fullName evidence="7">EamA domain-containing protein</fullName>
    </recommendedName>
</protein>
<dbReference type="Proteomes" id="UP000228711">
    <property type="component" value="Unassembled WGS sequence"/>
</dbReference>
<feature type="transmembrane region" description="Helical" evidence="6">
    <location>
        <begin position="156"/>
        <end position="172"/>
    </location>
</feature>
<evidence type="ECO:0000256" key="2">
    <source>
        <dbReference type="ARBA" id="ARBA00022475"/>
    </source>
</evidence>
<proteinExistence type="predicted"/>
<name>A0A2H0YU40_9BACT</name>
<evidence type="ECO:0000256" key="6">
    <source>
        <dbReference type="SAM" id="Phobius"/>
    </source>
</evidence>
<feature type="transmembrane region" description="Helical" evidence="6">
    <location>
        <begin position="245"/>
        <end position="265"/>
    </location>
</feature>
<evidence type="ECO:0000313" key="9">
    <source>
        <dbReference type="Proteomes" id="UP000228711"/>
    </source>
</evidence>
<dbReference type="SUPFAM" id="SSF103481">
    <property type="entry name" value="Multidrug resistance efflux transporter EmrE"/>
    <property type="match status" value="2"/>
</dbReference>
<dbReference type="PANTHER" id="PTHR32322">
    <property type="entry name" value="INNER MEMBRANE TRANSPORTER"/>
    <property type="match status" value="1"/>
</dbReference>
<evidence type="ECO:0000256" key="5">
    <source>
        <dbReference type="ARBA" id="ARBA00023136"/>
    </source>
</evidence>
<dbReference type="PANTHER" id="PTHR32322:SF18">
    <property type="entry name" value="S-ADENOSYLMETHIONINE_S-ADENOSYLHOMOCYSTEINE TRANSPORTER"/>
    <property type="match status" value="1"/>
</dbReference>
<comment type="subcellular location">
    <subcellularLocation>
        <location evidence="1">Cell membrane</location>
        <topology evidence="1">Multi-pass membrane protein</topology>
    </subcellularLocation>
</comment>
<sequence>MRQIQKMGILLALGTATISGFSTFFAKIAVTSVKNPVLFTTLKNSIVGLLLIGILLFWKKLPELKSISRADWIKLILIGIIGGSVPFILFFTGLTLTTAISAGFIHKMLFIWVALLAIPFLKERLSWIQGAAILLLVGGNIAILGTHSLSFGKGELLILLATIFWAVENIIAKKALTNLSSSVVAGARMVFGSIILLGVVVLQGNFHLVSNLSGTQWLWTLIPSVLLLGYVLTWYAALKRAPATIVASLLVPASLITNLLSLAFQGSPMTAAQYMGGALFAIAVGLIVWQGIKQHDRTYAPGHNHTS</sequence>
<evidence type="ECO:0000313" key="8">
    <source>
        <dbReference type="EMBL" id="PIS41262.1"/>
    </source>
</evidence>
<evidence type="ECO:0000256" key="1">
    <source>
        <dbReference type="ARBA" id="ARBA00004651"/>
    </source>
</evidence>
<keyword evidence="2" id="KW-1003">Cell membrane</keyword>
<dbReference type="EMBL" id="PEXV01000133">
    <property type="protein sequence ID" value="PIS41262.1"/>
    <property type="molecule type" value="Genomic_DNA"/>
</dbReference>
<dbReference type="GO" id="GO:0005886">
    <property type="term" value="C:plasma membrane"/>
    <property type="evidence" value="ECO:0007669"/>
    <property type="project" value="UniProtKB-SubCell"/>
</dbReference>
<feature type="domain" description="EamA" evidence="7">
    <location>
        <begin position="7"/>
        <end position="143"/>
    </location>
</feature>
<dbReference type="InterPro" id="IPR000620">
    <property type="entry name" value="EamA_dom"/>
</dbReference>
<accession>A0A2H0YU40</accession>
<keyword evidence="4 6" id="KW-1133">Transmembrane helix</keyword>
<feature type="transmembrane region" description="Helical" evidence="6">
    <location>
        <begin position="216"/>
        <end position="238"/>
    </location>
</feature>
<dbReference type="Pfam" id="PF00892">
    <property type="entry name" value="EamA"/>
    <property type="match status" value="2"/>
</dbReference>
<reference evidence="9" key="1">
    <citation type="submission" date="2017-09" db="EMBL/GenBank/DDBJ databases">
        <title>Depth-based differentiation of microbial function through sediment-hosted aquifers and enrichment of novel symbionts in the deep terrestrial subsurface.</title>
        <authorList>
            <person name="Probst A.J."/>
            <person name="Ladd B."/>
            <person name="Jarett J.K."/>
            <person name="Geller-Mcgrath D.E."/>
            <person name="Sieber C.M.K."/>
            <person name="Emerson J.B."/>
            <person name="Anantharaman K."/>
            <person name="Thomas B.C."/>
            <person name="Malmstrom R."/>
            <person name="Stieglmeier M."/>
            <person name="Klingl A."/>
            <person name="Woyke T."/>
            <person name="Ryan C.M."/>
            <person name="Banfield J.F."/>
        </authorList>
    </citation>
    <scope>NUCLEOTIDE SEQUENCE [LARGE SCALE GENOMIC DNA]</scope>
</reference>
<dbReference type="InterPro" id="IPR050638">
    <property type="entry name" value="AA-Vitamin_Transporters"/>
</dbReference>
<evidence type="ECO:0000256" key="3">
    <source>
        <dbReference type="ARBA" id="ARBA00022692"/>
    </source>
</evidence>
<feature type="transmembrane region" description="Helical" evidence="6">
    <location>
        <begin position="271"/>
        <end position="289"/>
    </location>
</feature>
<gene>
    <name evidence="8" type="ORF">COT25_04070</name>
</gene>